<evidence type="ECO:0000313" key="3">
    <source>
        <dbReference type="EMBL" id="WGM02934.1"/>
    </source>
</evidence>
<keyword evidence="2" id="KW-0238">DNA-binding</keyword>
<reference evidence="2 5" key="2">
    <citation type="submission" date="2019-03" db="EMBL/GenBank/DDBJ databases">
        <title>Long-read sequencing reveals hyperdense prophage content in a complex bacterial symbiont genome.</title>
        <authorList>
            <person name="Frost C.L."/>
            <person name="Siozios S."/>
            <person name="Nadal-Jimenez P."/>
            <person name="Brockhurst M.A."/>
            <person name="King K.C."/>
            <person name="Darby A.C."/>
            <person name="Hurst G.D.D."/>
        </authorList>
    </citation>
    <scope>NUCLEOTIDE SEQUENCE [LARGE SCALE GENOMIC DNA]</scope>
    <source>
        <strain evidence="2 5">FIN</strain>
    </source>
</reference>
<accession>D2TX50</accession>
<organism evidence="1">
    <name type="scientific">Arsenophonus nasoniae</name>
    <name type="common">son-killer infecting Nasonia vitripennis</name>
    <dbReference type="NCBI Taxonomy" id="638"/>
    <lineage>
        <taxon>Bacteria</taxon>
        <taxon>Pseudomonadati</taxon>
        <taxon>Pseudomonadota</taxon>
        <taxon>Gammaproteobacteria</taxon>
        <taxon>Enterobacterales</taxon>
        <taxon>Morganellaceae</taxon>
        <taxon>Arsenophonus</taxon>
    </lineage>
</organism>
<dbReference type="AlphaFoldDB" id="D2TX50"/>
<protein>
    <submittedName>
        <fullName evidence="1">Conserved hypothetical phage protein</fullName>
    </submittedName>
    <submittedName>
        <fullName evidence="3">Cro/CI family transcriptional regulator</fullName>
    </submittedName>
    <submittedName>
        <fullName evidence="2">DNA-binding transcriptional regulator Cro</fullName>
    </submittedName>
</protein>
<proteinExistence type="predicted"/>
<dbReference type="EMBL" id="CP038613">
    <property type="protein sequence ID" value="QBY44438.1"/>
    <property type="molecule type" value="Genomic_DNA"/>
</dbReference>
<reference evidence="1" key="1">
    <citation type="journal article" date="2010" name="Insect Mol. Biol.">
        <title>The draft genome sequence of Arsenophonus nasoniae, son-killer bacterium of Nasonia vitripennis, reveals genes associated with virulence and symbiosis.</title>
        <authorList>
            <person name="Wilkes T."/>
            <person name="Darby A.C."/>
            <person name="Choi J."/>
            <person name="Colborne J.K."/>
            <person name="Werren J.H."/>
            <person name="Hurst G.D.D."/>
        </authorList>
    </citation>
    <scope>NUCLEOTIDE SEQUENCE</scope>
</reference>
<dbReference type="Proteomes" id="UP001177595">
    <property type="component" value="Chromosome"/>
</dbReference>
<dbReference type="GeneID" id="96878015"/>
<dbReference type="KEGG" id="ans:ArsFIN_30240"/>
<evidence type="ECO:0000313" key="1">
    <source>
        <dbReference type="EMBL" id="CBA71957.1"/>
    </source>
</evidence>
<dbReference type="EMBL" id="CP123504">
    <property type="protein sequence ID" value="WGM02934.1"/>
    <property type="molecule type" value="Genomic_DNA"/>
</dbReference>
<dbReference type="EMBL" id="FN545164">
    <property type="protein sequence ID" value="CBA71957.1"/>
    <property type="molecule type" value="Genomic_DNA"/>
</dbReference>
<sequence length="59" mass="6979">MKKNEVIRYFGGVRNTAKVLGITHVAVSRWPLVIPEKRAMQLERLTKEKLKYDSFLYKK</sequence>
<dbReference type="Gene3D" id="1.10.260.40">
    <property type="entry name" value="lambda repressor-like DNA-binding domains"/>
    <property type="match status" value="1"/>
</dbReference>
<reference evidence="3" key="3">
    <citation type="submission" date="2023-04" db="EMBL/GenBank/DDBJ databases">
        <title>Genome dynamics across the evolutionary transition to endosymbiosis.</title>
        <authorList>
            <person name="Siozios S."/>
            <person name="Nadal-Jimenez P."/>
            <person name="Azagi T."/>
            <person name="Sprong H."/>
            <person name="Frost C.L."/>
            <person name="Parratt S.R."/>
            <person name="Taylor G."/>
            <person name="Brettell L."/>
            <person name="Lew K.C."/>
            <person name="Croft L."/>
            <person name="King K.C."/>
            <person name="Brockhurst M.A."/>
            <person name="Hypsa V."/>
            <person name="Novakova E."/>
            <person name="Darby A.C."/>
            <person name="Hurst G.D.D."/>
        </authorList>
    </citation>
    <scope>NUCLEOTIDE SEQUENCE</scope>
    <source>
        <strain evidence="4">ANv_CAN</strain>
        <strain evidence="3">APv</strain>
    </source>
</reference>
<keyword evidence="6" id="KW-1185">Reference proteome</keyword>
<evidence type="ECO:0000313" key="2">
    <source>
        <dbReference type="EMBL" id="QBY44438.1"/>
    </source>
</evidence>
<gene>
    <name evidence="1" type="ORF">ARN_06590</name>
    <name evidence="2" type="ORF">ArsFIN_30240</name>
    <name evidence="3" type="ORF">QE210_07670</name>
    <name evidence="4" type="ORF">QE258_13930</name>
</gene>
<dbReference type="SUPFAM" id="SSF47413">
    <property type="entry name" value="lambda repressor-like DNA-binding domains"/>
    <property type="match status" value="1"/>
</dbReference>
<evidence type="ECO:0000313" key="5">
    <source>
        <dbReference type="Proteomes" id="UP000295134"/>
    </source>
</evidence>
<evidence type="ECO:0000313" key="6">
    <source>
        <dbReference type="Proteomes" id="UP001177592"/>
    </source>
</evidence>
<dbReference type="GO" id="GO:0003677">
    <property type="term" value="F:DNA binding"/>
    <property type="evidence" value="ECO:0007669"/>
    <property type="project" value="UniProtKB-KW"/>
</dbReference>
<evidence type="ECO:0000313" key="4">
    <source>
        <dbReference type="EMBL" id="WGM04694.1"/>
    </source>
</evidence>
<dbReference type="Pfam" id="PF14549">
    <property type="entry name" value="P22_Cro"/>
    <property type="match status" value="1"/>
</dbReference>
<name>D2TX50_9GAMM</name>
<dbReference type="EMBL" id="CP123523">
    <property type="protein sequence ID" value="WGM04694.1"/>
    <property type="molecule type" value="Genomic_DNA"/>
</dbReference>
<dbReference type="RefSeq" id="WP_026824103.1">
    <property type="nucleotide sequence ID" value="NZ_CP038613.1"/>
</dbReference>
<dbReference type="Proteomes" id="UP000295134">
    <property type="component" value="Chromosome"/>
</dbReference>
<dbReference type="Proteomes" id="UP001177592">
    <property type="component" value="Chromosome"/>
</dbReference>
<dbReference type="InterPro" id="IPR010982">
    <property type="entry name" value="Lambda_DNA-bd_dom_sf"/>
</dbReference>